<protein>
    <submittedName>
        <fullName evidence="7">DNA-binding transcriptional MerR regulator</fullName>
    </submittedName>
</protein>
<gene>
    <name evidence="7" type="ORF">BCF74_108113</name>
</gene>
<dbReference type="EMBL" id="PVTI01000008">
    <property type="protein sequence ID" value="PRY60167.1"/>
    <property type="molecule type" value="Genomic_DNA"/>
</dbReference>
<dbReference type="PANTHER" id="PTHR30204:SF58">
    <property type="entry name" value="HTH-TYPE TRANSCRIPTIONAL REGULATOR YFMP"/>
    <property type="match status" value="1"/>
</dbReference>
<dbReference type="PANTHER" id="PTHR30204">
    <property type="entry name" value="REDOX-CYCLING DRUG-SENSING TRANSCRIPTIONAL ACTIVATOR SOXR"/>
    <property type="match status" value="1"/>
</dbReference>
<dbReference type="InterPro" id="IPR047057">
    <property type="entry name" value="MerR_fam"/>
</dbReference>
<dbReference type="PROSITE" id="PS50937">
    <property type="entry name" value="HTH_MERR_2"/>
    <property type="match status" value="1"/>
</dbReference>
<keyword evidence="2 7" id="KW-0238">DNA-binding</keyword>
<proteinExistence type="predicted"/>
<feature type="region of interest" description="Disordered" evidence="5">
    <location>
        <begin position="1"/>
        <end position="35"/>
    </location>
</feature>
<dbReference type="CDD" id="cd04776">
    <property type="entry name" value="HTH_GnyR"/>
    <property type="match status" value="1"/>
</dbReference>
<evidence type="ECO:0000313" key="7">
    <source>
        <dbReference type="EMBL" id="PRY60167.1"/>
    </source>
</evidence>
<dbReference type="Pfam" id="PF00376">
    <property type="entry name" value="MerR"/>
    <property type="match status" value="1"/>
</dbReference>
<evidence type="ECO:0000256" key="5">
    <source>
        <dbReference type="SAM" id="MobiDB-lite"/>
    </source>
</evidence>
<keyword evidence="1" id="KW-0805">Transcription regulation</keyword>
<evidence type="ECO:0000256" key="1">
    <source>
        <dbReference type="ARBA" id="ARBA00023015"/>
    </source>
</evidence>
<dbReference type="InterPro" id="IPR009061">
    <property type="entry name" value="DNA-bd_dom_put_sf"/>
</dbReference>
<dbReference type="GO" id="GO:0003700">
    <property type="term" value="F:DNA-binding transcription factor activity"/>
    <property type="evidence" value="ECO:0007669"/>
    <property type="project" value="InterPro"/>
</dbReference>
<dbReference type="SMART" id="SM00422">
    <property type="entry name" value="HTH_MERR"/>
    <property type="match status" value="1"/>
</dbReference>
<feature type="domain" description="HTH merR-type" evidence="6">
    <location>
        <begin position="37"/>
        <end position="104"/>
    </location>
</feature>
<name>A0A2T0UQR0_9MICO</name>
<comment type="caution">
    <text evidence="7">The sequence shown here is derived from an EMBL/GenBank/DDBJ whole genome shotgun (WGS) entry which is preliminary data.</text>
</comment>
<dbReference type="InterPro" id="IPR015358">
    <property type="entry name" value="Tscrpt_reg_MerR_DNA-bd"/>
</dbReference>
<dbReference type="AlphaFoldDB" id="A0A2T0UQR0"/>
<dbReference type="OrthoDB" id="9809391at2"/>
<evidence type="ECO:0000256" key="3">
    <source>
        <dbReference type="ARBA" id="ARBA00023163"/>
    </source>
</evidence>
<reference evidence="7 8" key="1">
    <citation type="submission" date="2018-03" db="EMBL/GenBank/DDBJ databases">
        <title>Genomic Encyclopedia of Archaeal and Bacterial Type Strains, Phase II (KMG-II): from individual species to whole genera.</title>
        <authorList>
            <person name="Goeker M."/>
        </authorList>
    </citation>
    <scope>NUCLEOTIDE SEQUENCE [LARGE SCALE GENOMIC DNA]</scope>
    <source>
        <strain evidence="7 8">ATCC BAA-1496</strain>
    </source>
</reference>
<feature type="coiled-coil region" evidence="4">
    <location>
        <begin position="112"/>
        <end position="149"/>
    </location>
</feature>
<evidence type="ECO:0000313" key="8">
    <source>
        <dbReference type="Proteomes" id="UP000237822"/>
    </source>
</evidence>
<dbReference type="Pfam" id="PF09278">
    <property type="entry name" value="MerR-DNA-bind"/>
    <property type="match status" value="1"/>
</dbReference>
<evidence type="ECO:0000259" key="6">
    <source>
        <dbReference type="PROSITE" id="PS50937"/>
    </source>
</evidence>
<keyword evidence="3" id="KW-0804">Transcription</keyword>
<sequence length="157" mass="18088">MATGSAAKTDRGRSGARAAAGARPAYRTSREGDPPQTWTIREIADEFGITHRTVRHYEDIGLISPERRGTVRIYHRRDRTRLGLILRGKRLGFPLEEIRTIIDLYDAPRGRRSQLEYVLGQIDERREDLEQRRRDIEAALSELDRFEQSCRADLDAL</sequence>
<dbReference type="InterPro" id="IPR000551">
    <property type="entry name" value="MerR-type_HTH_dom"/>
</dbReference>
<organism evidence="7 8">
    <name type="scientific">Knoellia remsis</name>
    <dbReference type="NCBI Taxonomy" id="407159"/>
    <lineage>
        <taxon>Bacteria</taxon>
        <taxon>Bacillati</taxon>
        <taxon>Actinomycetota</taxon>
        <taxon>Actinomycetes</taxon>
        <taxon>Micrococcales</taxon>
        <taxon>Intrasporangiaceae</taxon>
        <taxon>Knoellia</taxon>
    </lineage>
</organism>
<keyword evidence="4" id="KW-0175">Coiled coil</keyword>
<keyword evidence="8" id="KW-1185">Reference proteome</keyword>
<feature type="compositionally biased region" description="Low complexity" evidence="5">
    <location>
        <begin position="15"/>
        <end position="27"/>
    </location>
</feature>
<evidence type="ECO:0000256" key="2">
    <source>
        <dbReference type="ARBA" id="ARBA00023125"/>
    </source>
</evidence>
<dbReference type="Proteomes" id="UP000237822">
    <property type="component" value="Unassembled WGS sequence"/>
</dbReference>
<dbReference type="GO" id="GO:0003677">
    <property type="term" value="F:DNA binding"/>
    <property type="evidence" value="ECO:0007669"/>
    <property type="project" value="UniProtKB-KW"/>
</dbReference>
<dbReference type="SUPFAM" id="SSF46955">
    <property type="entry name" value="Putative DNA-binding domain"/>
    <property type="match status" value="1"/>
</dbReference>
<accession>A0A2T0UQR0</accession>
<dbReference type="RefSeq" id="WP_106297200.1">
    <property type="nucleotide sequence ID" value="NZ_PVTI01000008.1"/>
</dbReference>
<dbReference type="Gene3D" id="1.10.1660.10">
    <property type="match status" value="1"/>
</dbReference>
<evidence type="ECO:0000256" key="4">
    <source>
        <dbReference type="SAM" id="Coils"/>
    </source>
</evidence>